<evidence type="ECO:0000256" key="11">
    <source>
        <dbReference type="ARBA" id="ARBA00023316"/>
    </source>
</evidence>
<dbReference type="SUPFAM" id="SSF54106">
    <property type="entry name" value="LysM domain"/>
    <property type="match status" value="2"/>
</dbReference>
<dbReference type="InterPro" id="IPR002509">
    <property type="entry name" value="NODB_dom"/>
</dbReference>
<feature type="chain" id="PRO_5034776885" description="Chitin deacetylase" evidence="13">
    <location>
        <begin position="18"/>
        <end position="635"/>
    </location>
</feature>
<dbReference type="GO" id="GO:0071555">
    <property type="term" value="P:cell wall organization"/>
    <property type="evidence" value="ECO:0007669"/>
    <property type="project" value="UniProtKB-KW"/>
</dbReference>
<dbReference type="GO" id="GO:0046872">
    <property type="term" value="F:metal ion binding"/>
    <property type="evidence" value="ECO:0007669"/>
    <property type="project" value="UniProtKB-KW"/>
</dbReference>
<keyword evidence="3" id="KW-1003">Cell membrane</keyword>
<dbReference type="CDD" id="cd00118">
    <property type="entry name" value="LysM"/>
    <property type="match status" value="2"/>
</dbReference>
<gene>
    <name evidence="16" type="ORF">D9758_004122</name>
</gene>
<dbReference type="Pfam" id="PF01522">
    <property type="entry name" value="Polysacc_deac_1"/>
    <property type="match status" value="1"/>
</dbReference>
<dbReference type="GO" id="GO:0005886">
    <property type="term" value="C:plasma membrane"/>
    <property type="evidence" value="ECO:0007669"/>
    <property type="project" value="UniProtKB-SubCell"/>
</dbReference>
<evidence type="ECO:0000256" key="7">
    <source>
        <dbReference type="ARBA" id="ARBA00022801"/>
    </source>
</evidence>
<evidence type="ECO:0000256" key="3">
    <source>
        <dbReference type="ARBA" id="ARBA00022475"/>
    </source>
</evidence>
<sequence>MIALSALLLASALSVTAHSHSDIHARVHPHSDIHARAVITPITECRKGFSMTFDDGPSVYTTNVSTNLYNANAKGTFYMNGKNWNCIYDPDIVAHVQHVYSHGHEIASHTWSHPNVSTLTNAQIDVEIMRLDQAFIRILGIKPNIFRPPFGAILSAQVDYITSKHKKLVVTWDSDSGDSQGVNTNAGILAFYKHLADEAKNSGTGTCSKEAVAILQDASFNLITTSECLGVDAYTYIGAPQTRDSTWTCDGSWDVSDYSETPTTSTATTTGKTASTTTSPGSTSTSVPTTCSKTPYTILNGDYCWKMQPGATLKLCPSSSTGSTSSASTSSISATTSQATTAATTTSRTSTTASITTSTTLSTTASSAPTSSTCSKGTWTVKSGDYCYKIATDNGLTVEQLQSYNSGLNCDTLQPGVVLKLCSSGSTGSTASTFTSSISATTSRTTTATTTTSRTSTTASTATSITLSTTASATSTSSTCSKGTWTVKSGDYCYKIATDNGLTIEQLQSYNPNVNCNNLQVGVSMRLCLATSGGSGTTTASVPSSSTVPLSTCKRTVKLSSQATCQTIANQYKITLGDFNAWNPTITNCGTLGTGKVNSGTPSPIQTSKTLNPNAIVQLLNGDGGRGLRLELGGG</sequence>
<evidence type="ECO:0000256" key="9">
    <source>
        <dbReference type="ARBA" id="ARBA00023277"/>
    </source>
</evidence>
<feature type="domain" description="LysM" evidence="15">
    <location>
        <begin position="377"/>
        <end position="421"/>
    </location>
</feature>
<keyword evidence="10" id="KW-0449">Lipoprotein</keyword>
<dbReference type="InterPro" id="IPR018392">
    <property type="entry name" value="LysM"/>
</dbReference>
<accession>A0A8H5GTY0</accession>
<keyword evidence="8" id="KW-0472">Membrane</keyword>
<feature type="region of interest" description="Disordered" evidence="12">
    <location>
        <begin position="258"/>
        <end position="289"/>
    </location>
</feature>
<feature type="domain" description="LysM" evidence="15">
    <location>
        <begin position="555"/>
        <end position="600"/>
    </location>
</feature>
<dbReference type="GO" id="GO:0098552">
    <property type="term" value="C:side of membrane"/>
    <property type="evidence" value="ECO:0007669"/>
    <property type="project" value="UniProtKB-KW"/>
</dbReference>
<evidence type="ECO:0000256" key="1">
    <source>
        <dbReference type="ARBA" id="ARBA00001941"/>
    </source>
</evidence>
<keyword evidence="6 13" id="KW-0732">Signal</keyword>
<dbReference type="PANTHER" id="PTHR46471:SF2">
    <property type="entry name" value="CHITIN DEACETYLASE-RELATED"/>
    <property type="match status" value="1"/>
</dbReference>
<dbReference type="EMBL" id="JAACJM010000009">
    <property type="protein sequence ID" value="KAF5371163.1"/>
    <property type="molecule type" value="Genomic_DNA"/>
</dbReference>
<comment type="cofactor">
    <cofactor evidence="1">
        <name>Co(2+)</name>
        <dbReference type="ChEBI" id="CHEBI:48828"/>
    </cofactor>
</comment>
<feature type="compositionally biased region" description="Low complexity" evidence="12">
    <location>
        <begin position="261"/>
        <end position="289"/>
    </location>
</feature>
<keyword evidence="11" id="KW-0961">Cell wall biogenesis/degradation</keyword>
<dbReference type="GO" id="GO:0005975">
    <property type="term" value="P:carbohydrate metabolic process"/>
    <property type="evidence" value="ECO:0007669"/>
    <property type="project" value="InterPro"/>
</dbReference>
<keyword evidence="4" id="KW-0325">Glycoprotein</keyword>
<dbReference type="SUPFAM" id="SSF88713">
    <property type="entry name" value="Glycoside hydrolase/deacetylase"/>
    <property type="match status" value="1"/>
</dbReference>
<evidence type="ECO:0000256" key="12">
    <source>
        <dbReference type="SAM" id="MobiDB-lite"/>
    </source>
</evidence>
<feature type="domain" description="NodB homology" evidence="14">
    <location>
        <begin position="47"/>
        <end position="250"/>
    </location>
</feature>
<dbReference type="SMART" id="SM00257">
    <property type="entry name" value="LysM"/>
    <property type="match status" value="3"/>
</dbReference>
<organism evidence="16 17">
    <name type="scientific">Tetrapyrgos nigripes</name>
    <dbReference type="NCBI Taxonomy" id="182062"/>
    <lineage>
        <taxon>Eukaryota</taxon>
        <taxon>Fungi</taxon>
        <taxon>Dikarya</taxon>
        <taxon>Basidiomycota</taxon>
        <taxon>Agaricomycotina</taxon>
        <taxon>Agaricomycetes</taxon>
        <taxon>Agaricomycetidae</taxon>
        <taxon>Agaricales</taxon>
        <taxon>Marasmiineae</taxon>
        <taxon>Marasmiaceae</taxon>
        <taxon>Tetrapyrgos</taxon>
    </lineage>
</organism>
<evidence type="ECO:0000256" key="10">
    <source>
        <dbReference type="ARBA" id="ARBA00023288"/>
    </source>
</evidence>
<keyword evidence="17" id="KW-1185">Reference proteome</keyword>
<evidence type="ECO:0000313" key="17">
    <source>
        <dbReference type="Proteomes" id="UP000559256"/>
    </source>
</evidence>
<evidence type="ECO:0000256" key="8">
    <source>
        <dbReference type="ARBA" id="ARBA00023136"/>
    </source>
</evidence>
<evidence type="ECO:0000256" key="4">
    <source>
        <dbReference type="ARBA" id="ARBA00022622"/>
    </source>
</evidence>
<evidence type="ECO:0000313" key="16">
    <source>
        <dbReference type="EMBL" id="KAF5371163.1"/>
    </source>
</evidence>
<proteinExistence type="predicted"/>
<dbReference type="OrthoDB" id="5985073at2759"/>
<dbReference type="PANTHER" id="PTHR46471">
    <property type="entry name" value="CHITIN DEACETYLASE"/>
    <property type="match status" value="1"/>
</dbReference>
<dbReference type="Gene3D" id="3.20.20.370">
    <property type="entry name" value="Glycoside hydrolase/deacetylase"/>
    <property type="match status" value="1"/>
</dbReference>
<evidence type="ECO:0000259" key="15">
    <source>
        <dbReference type="PROSITE" id="PS51782"/>
    </source>
</evidence>
<dbReference type="PROSITE" id="PS51782">
    <property type="entry name" value="LYSM"/>
    <property type="match status" value="3"/>
</dbReference>
<keyword evidence="9" id="KW-0119">Carbohydrate metabolism</keyword>
<evidence type="ECO:0008006" key="18">
    <source>
        <dbReference type="Google" id="ProtNLM"/>
    </source>
</evidence>
<dbReference type="PROSITE" id="PS51677">
    <property type="entry name" value="NODB"/>
    <property type="match status" value="1"/>
</dbReference>
<dbReference type="Gene3D" id="3.10.350.10">
    <property type="entry name" value="LysM domain"/>
    <property type="match status" value="3"/>
</dbReference>
<dbReference type="AlphaFoldDB" id="A0A8H5GTY0"/>
<evidence type="ECO:0000256" key="6">
    <source>
        <dbReference type="ARBA" id="ARBA00022729"/>
    </source>
</evidence>
<evidence type="ECO:0000256" key="5">
    <source>
        <dbReference type="ARBA" id="ARBA00022723"/>
    </source>
</evidence>
<feature type="signal peptide" evidence="13">
    <location>
        <begin position="1"/>
        <end position="17"/>
    </location>
</feature>
<dbReference type="GO" id="GO:0016810">
    <property type="term" value="F:hydrolase activity, acting on carbon-nitrogen (but not peptide) bonds"/>
    <property type="evidence" value="ECO:0007669"/>
    <property type="project" value="InterPro"/>
</dbReference>
<evidence type="ECO:0000256" key="2">
    <source>
        <dbReference type="ARBA" id="ARBA00004609"/>
    </source>
</evidence>
<protein>
    <recommendedName>
        <fullName evidence="18">Chitin deacetylase</fullName>
    </recommendedName>
</protein>
<feature type="domain" description="LysM" evidence="15">
    <location>
        <begin position="483"/>
        <end position="527"/>
    </location>
</feature>
<dbReference type="Pfam" id="PF01476">
    <property type="entry name" value="LysM"/>
    <property type="match status" value="3"/>
</dbReference>
<dbReference type="InterPro" id="IPR011330">
    <property type="entry name" value="Glyco_hydro/deAcase_b/a-brl"/>
</dbReference>
<evidence type="ECO:0000259" key="14">
    <source>
        <dbReference type="PROSITE" id="PS51677"/>
    </source>
</evidence>
<keyword evidence="4" id="KW-0336">GPI-anchor</keyword>
<keyword evidence="5" id="KW-0479">Metal-binding</keyword>
<dbReference type="Proteomes" id="UP000559256">
    <property type="component" value="Unassembled WGS sequence"/>
</dbReference>
<keyword evidence="7" id="KW-0378">Hydrolase</keyword>
<evidence type="ECO:0000256" key="13">
    <source>
        <dbReference type="SAM" id="SignalP"/>
    </source>
</evidence>
<comment type="caution">
    <text evidence="16">The sequence shown here is derived from an EMBL/GenBank/DDBJ whole genome shotgun (WGS) entry which is preliminary data.</text>
</comment>
<comment type="subcellular location">
    <subcellularLocation>
        <location evidence="2">Cell membrane</location>
        <topology evidence="2">Lipid-anchor</topology>
        <topology evidence="2">GPI-anchor</topology>
    </subcellularLocation>
</comment>
<reference evidence="16 17" key="1">
    <citation type="journal article" date="2020" name="ISME J.">
        <title>Uncovering the hidden diversity of litter-decomposition mechanisms in mushroom-forming fungi.</title>
        <authorList>
            <person name="Floudas D."/>
            <person name="Bentzer J."/>
            <person name="Ahren D."/>
            <person name="Johansson T."/>
            <person name="Persson P."/>
            <person name="Tunlid A."/>
        </authorList>
    </citation>
    <scope>NUCLEOTIDE SEQUENCE [LARGE SCALE GENOMIC DNA]</scope>
    <source>
        <strain evidence="16 17">CBS 291.85</strain>
    </source>
</reference>
<name>A0A8H5GTY0_9AGAR</name>
<dbReference type="InterPro" id="IPR036779">
    <property type="entry name" value="LysM_dom_sf"/>
</dbReference>